<evidence type="ECO:0000256" key="1">
    <source>
        <dbReference type="SAM" id="Phobius"/>
    </source>
</evidence>
<evidence type="ECO:0000313" key="2">
    <source>
        <dbReference type="EMBL" id="GCF92122.1"/>
    </source>
</evidence>
<keyword evidence="1" id="KW-1133">Transmembrane helix</keyword>
<name>A0A4P5P9H2_9ENTE</name>
<dbReference type="RefSeq" id="WP_227873688.1">
    <property type="nucleotide sequence ID" value="NZ_BJCC01000001.1"/>
</dbReference>
<dbReference type="EMBL" id="BJCC01000001">
    <property type="protein sequence ID" value="GCF92122.1"/>
    <property type="molecule type" value="Genomic_DNA"/>
</dbReference>
<keyword evidence="3" id="KW-1185">Reference proteome</keyword>
<reference evidence="3" key="1">
    <citation type="submission" date="2019-02" db="EMBL/GenBank/DDBJ databases">
        <title>Draft genome sequence of Enterococcus sp. Gos25-1.</title>
        <authorList>
            <person name="Tanaka N."/>
            <person name="Shiwa Y."/>
            <person name="Fujita N."/>
        </authorList>
    </citation>
    <scope>NUCLEOTIDE SEQUENCE [LARGE SCALE GENOMIC DNA]</scope>
    <source>
        <strain evidence="3">Gos25-1</strain>
    </source>
</reference>
<keyword evidence="1" id="KW-0472">Membrane</keyword>
<feature type="transmembrane region" description="Helical" evidence="1">
    <location>
        <begin position="132"/>
        <end position="158"/>
    </location>
</feature>
<comment type="caution">
    <text evidence="2">The sequence shown here is derived from an EMBL/GenBank/DDBJ whole genome shotgun (WGS) entry which is preliminary data.</text>
</comment>
<feature type="transmembrane region" description="Helical" evidence="1">
    <location>
        <begin position="208"/>
        <end position="226"/>
    </location>
</feature>
<dbReference type="AlphaFoldDB" id="A0A4P5P9H2"/>
<dbReference type="Proteomes" id="UP000290567">
    <property type="component" value="Unassembled WGS sequence"/>
</dbReference>
<keyword evidence="1" id="KW-0812">Transmembrane</keyword>
<organism evidence="2 3">
    <name type="scientific">Enterococcus florum</name>
    <dbReference type="NCBI Taxonomy" id="2480627"/>
    <lineage>
        <taxon>Bacteria</taxon>
        <taxon>Bacillati</taxon>
        <taxon>Bacillota</taxon>
        <taxon>Bacilli</taxon>
        <taxon>Lactobacillales</taxon>
        <taxon>Enterococcaceae</taxon>
        <taxon>Enterococcus</taxon>
    </lineage>
</organism>
<feature type="transmembrane region" description="Helical" evidence="1">
    <location>
        <begin position="21"/>
        <end position="43"/>
    </location>
</feature>
<feature type="transmembrane region" description="Helical" evidence="1">
    <location>
        <begin position="102"/>
        <end position="126"/>
    </location>
</feature>
<gene>
    <name evidence="2" type="ORF">NRIC_00130</name>
</gene>
<sequence>MKKYAASSLNLFRQIGNDYMLAVLFLVPIVTGFLLKFFVPYVLRIVSNYTEVPDYIVLLLDMLYLLITPWMFCFAFALIFLEEIDNQLARYFMVTPLGKKGYLFSRVGIPAIAALVFTPIFLGIFHSSGLNWIHVLLLSIFSALLGMILVLIIVAFSANKLEGMAVTKIASLTLLGILPPFLLQGDRQCFFFLLPAYWLGKYVVESRLSALITGVLLALLWILFLARRILSRLAQ</sequence>
<proteinExistence type="predicted"/>
<protein>
    <submittedName>
        <fullName evidence="2">ABC transporter permease</fullName>
    </submittedName>
</protein>
<feature type="transmembrane region" description="Helical" evidence="1">
    <location>
        <begin position="165"/>
        <end position="183"/>
    </location>
</feature>
<evidence type="ECO:0000313" key="3">
    <source>
        <dbReference type="Proteomes" id="UP000290567"/>
    </source>
</evidence>
<feature type="transmembrane region" description="Helical" evidence="1">
    <location>
        <begin position="55"/>
        <end position="81"/>
    </location>
</feature>
<accession>A0A4P5P9H2</accession>